<dbReference type="InterPro" id="IPR046342">
    <property type="entry name" value="CBS_dom_sf"/>
</dbReference>
<comment type="caution">
    <text evidence="5">The sequence shown here is derived from an EMBL/GenBank/DDBJ whole genome shotgun (WGS) entry which is preliminary data.</text>
</comment>
<organism evidence="5">
    <name type="scientific">Candidatus Caldatribacterium californiense</name>
    <dbReference type="NCBI Taxonomy" id="1454726"/>
    <lineage>
        <taxon>Bacteria</taxon>
        <taxon>Pseudomonadati</taxon>
        <taxon>Atribacterota</taxon>
        <taxon>Atribacteria</taxon>
        <taxon>Atribacterales</taxon>
        <taxon>Candidatus Caldatribacteriaceae</taxon>
        <taxon>Candidatus Caldatribacterium</taxon>
    </lineage>
</organism>
<dbReference type="EMBL" id="DTEN01000195">
    <property type="protein sequence ID" value="HGI74972.1"/>
    <property type="molecule type" value="Genomic_DNA"/>
</dbReference>
<sequence>MLVRDRMSKDVVTISSSVTILEAQKIMRESRVRRLPVVDQGELVGIVTYNDLLEASPSKATTLSRFELTYLLSKMTVAEIMTRNVITVPPDVPIEEAALIMQKHQIGGLPVVEEGRVVGIITESDIFEVFVETLGIKEGGTRITLELPQKPGVLHEVTGVIKEHGINILSLATFYEEGKPEYRYVVVRVNTLTPQEIVARLREKGITVTHVWIAPLGERGHVLPV</sequence>
<evidence type="ECO:0000259" key="4">
    <source>
        <dbReference type="PROSITE" id="PS51671"/>
    </source>
</evidence>
<feature type="domain" description="CBS" evidence="3">
    <location>
        <begin position="7"/>
        <end position="63"/>
    </location>
</feature>
<gene>
    <name evidence="5" type="ORF">ENU96_04780</name>
</gene>
<evidence type="ECO:0000313" key="5">
    <source>
        <dbReference type="EMBL" id="HGI74972.1"/>
    </source>
</evidence>
<feature type="domain" description="CBS" evidence="3">
    <location>
        <begin position="81"/>
        <end position="138"/>
    </location>
</feature>
<dbReference type="SMART" id="SM00116">
    <property type="entry name" value="CBS"/>
    <property type="match status" value="2"/>
</dbReference>
<dbReference type="Pfam" id="PF00571">
    <property type="entry name" value="CBS"/>
    <property type="match status" value="2"/>
</dbReference>
<dbReference type="Pfam" id="PF22190">
    <property type="entry name" value="TTHA0829-like_ACT"/>
    <property type="match status" value="1"/>
</dbReference>
<proteinExistence type="predicted"/>
<dbReference type="InterPro" id="IPR045865">
    <property type="entry name" value="ACT-like_dom_sf"/>
</dbReference>
<name>A0A7V4DGX2_9BACT</name>
<reference evidence="5" key="1">
    <citation type="journal article" date="2020" name="mSystems">
        <title>Genome- and Community-Level Interaction Insights into Carbon Utilization and Element Cycling Functions of Hydrothermarchaeota in Hydrothermal Sediment.</title>
        <authorList>
            <person name="Zhou Z."/>
            <person name="Liu Y."/>
            <person name="Xu W."/>
            <person name="Pan J."/>
            <person name="Luo Z.H."/>
            <person name="Li M."/>
        </authorList>
    </citation>
    <scope>NUCLEOTIDE SEQUENCE [LARGE SCALE GENOMIC DNA]</scope>
    <source>
        <strain evidence="5">SpSt-716</strain>
    </source>
</reference>
<dbReference type="CDD" id="cd04584">
    <property type="entry name" value="CBS_pair_AcuB_like"/>
    <property type="match status" value="1"/>
</dbReference>
<dbReference type="PANTHER" id="PTHR43080:SF2">
    <property type="entry name" value="CBS DOMAIN-CONTAINING PROTEIN"/>
    <property type="match status" value="1"/>
</dbReference>
<dbReference type="Gene3D" id="3.30.70.260">
    <property type="match status" value="1"/>
</dbReference>
<accession>A0A7V4DGX2</accession>
<dbReference type="InterPro" id="IPR002912">
    <property type="entry name" value="ACT_dom"/>
</dbReference>
<feature type="domain" description="ACT" evidence="4">
    <location>
        <begin position="142"/>
        <end position="215"/>
    </location>
</feature>
<dbReference type="InterPro" id="IPR000644">
    <property type="entry name" value="CBS_dom"/>
</dbReference>
<keyword evidence="1 2" id="KW-0129">CBS domain</keyword>
<protein>
    <submittedName>
        <fullName evidence="5">CBS domain-containing protein</fullName>
    </submittedName>
</protein>
<evidence type="ECO:0000256" key="1">
    <source>
        <dbReference type="ARBA" id="ARBA00023122"/>
    </source>
</evidence>
<dbReference type="PROSITE" id="PS51671">
    <property type="entry name" value="ACT"/>
    <property type="match status" value="1"/>
</dbReference>
<dbReference type="SUPFAM" id="SSF54631">
    <property type="entry name" value="CBS-domain pair"/>
    <property type="match status" value="1"/>
</dbReference>
<dbReference type="PROSITE" id="PS51371">
    <property type="entry name" value="CBS"/>
    <property type="match status" value="2"/>
</dbReference>
<evidence type="ECO:0000256" key="2">
    <source>
        <dbReference type="PROSITE-ProRule" id="PRU00703"/>
    </source>
</evidence>
<dbReference type="PANTHER" id="PTHR43080">
    <property type="entry name" value="CBS DOMAIN-CONTAINING PROTEIN CBSX3, MITOCHONDRIAL"/>
    <property type="match status" value="1"/>
</dbReference>
<dbReference type="AlphaFoldDB" id="A0A7V4DGX2"/>
<dbReference type="Gene3D" id="3.10.580.10">
    <property type="entry name" value="CBS-domain"/>
    <property type="match status" value="1"/>
</dbReference>
<dbReference type="InterPro" id="IPR051257">
    <property type="entry name" value="Diverse_CBS-Domain"/>
</dbReference>
<dbReference type="SUPFAM" id="SSF55021">
    <property type="entry name" value="ACT-like"/>
    <property type="match status" value="1"/>
</dbReference>
<evidence type="ECO:0000259" key="3">
    <source>
        <dbReference type="PROSITE" id="PS51371"/>
    </source>
</evidence>